<keyword evidence="1" id="KW-0378">Hydrolase</keyword>
<name>A0A418MIE2_9BACT</name>
<evidence type="ECO:0000256" key="1">
    <source>
        <dbReference type="ARBA" id="ARBA00022801"/>
    </source>
</evidence>
<dbReference type="Proteomes" id="UP000283523">
    <property type="component" value="Unassembled WGS sequence"/>
</dbReference>
<dbReference type="AlphaFoldDB" id="A0A418MIE2"/>
<dbReference type="EMBL" id="QXED01000001">
    <property type="protein sequence ID" value="RIV27192.1"/>
    <property type="molecule type" value="Genomic_DNA"/>
</dbReference>
<reference evidence="3 4" key="1">
    <citation type="submission" date="2018-08" db="EMBL/GenBank/DDBJ databases">
        <title>Fibrisoma montanum sp. nov., isolated from Danxia mountain soil.</title>
        <authorList>
            <person name="Huang Y."/>
        </authorList>
    </citation>
    <scope>NUCLEOTIDE SEQUENCE [LARGE SCALE GENOMIC DNA]</scope>
    <source>
        <strain evidence="3 4">HYT19</strain>
    </source>
</reference>
<feature type="chain" id="PRO_5019231752" description="Beta-hexosaminidase bacterial type N-terminal domain-containing protein" evidence="2">
    <location>
        <begin position="23"/>
        <end position="719"/>
    </location>
</feature>
<protein>
    <recommendedName>
        <fullName evidence="5">Beta-hexosaminidase bacterial type N-terminal domain-containing protein</fullName>
    </recommendedName>
</protein>
<dbReference type="Gene3D" id="3.30.379.10">
    <property type="entry name" value="Chitobiase/beta-hexosaminidase domain 2-like"/>
    <property type="match status" value="1"/>
</dbReference>
<accession>A0A418MIE2</accession>
<sequence>MRRVIVLLALLLALSTSVCLKAQSFELVGAARQATIVVSQQEPECVRLAIEDFVGDLHRITGKILKVTNHPKGIKEGLVLVGSQSVKESQKWLHTYLPGADTLRGQWESYRVLASGKNLYVAGSDERGTMFALYDFAETYLGVDPFHFWTDRRPKQQPTLSWPSVSIAQKSPTFQYRGWFINDEDLLTEWVNSGAKRNIDYPYYGQVVDPSVMRHVVEALVRSRCNLIIPASFLDIRNPAEAALVKEAARRGLFVSMHHIEPLGVSAFTYFNYWKDKTGDKPPLFSYYSERAKVEEVWRVYAGEWAKYPNVIWQIGLRGIGDRPMWLADPGIPQTDADRGRLISEAMRTQMDIIRSVDKRPSPPITTTLWAEGSVLNSLGHLQIPNGVTQVFADNSPGWRWQSDFRDTKHRPEYGYGIYYHHQLWGSGPHLAQGIPPAQTQRVVSEAVDKGFTTYAIMNVSNIREFVLGTAATAQMWYDFAGFNADTFLTDWCRERFGASAAAAERAYRAYFDSFAIHDGRKVPFLLDGQSRSMGLNMLNQLKKQISQPEQYYADRRKKAVVTAESEWGRTSLGDMHPQEADSARLAEKINLQWAGLQQTGQLIQKAAVSMQPEQRQFLESNLLNHQQFMLSLTEWLANLQRAKQAENAGRWDDATFYLQQANEALALIDTAKAQATQGEKWQNWYRGEKKMNLNAVKSQTMDVLKLAQTRTPASAAAR</sequence>
<evidence type="ECO:0000313" key="3">
    <source>
        <dbReference type="EMBL" id="RIV27192.1"/>
    </source>
</evidence>
<keyword evidence="4" id="KW-1185">Reference proteome</keyword>
<dbReference type="Gene3D" id="3.20.20.520">
    <property type="entry name" value="Glycosyl hydrolase family 115"/>
    <property type="match status" value="1"/>
</dbReference>
<organism evidence="3 4">
    <name type="scientific">Fibrisoma montanum</name>
    <dbReference type="NCBI Taxonomy" id="2305895"/>
    <lineage>
        <taxon>Bacteria</taxon>
        <taxon>Pseudomonadati</taxon>
        <taxon>Bacteroidota</taxon>
        <taxon>Cytophagia</taxon>
        <taxon>Cytophagales</taxon>
        <taxon>Spirosomataceae</taxon>
        <taxon>Fibrisoma</taxon>
    </lineage>
</organism>
<comment type="caution">
    <text evidence="3">The sequence shown here is derived from an EMBL/GenBank/DDBJ whole genome shotgun (WGS) entry which is preliminary data.</text>
</comment>
<dbReference type="GO" id="GO:0016787">
    <property type="term" value="F:hydrolase activity"/>
    <property type="evidence" value="ECO:0007669"/>
    <property type="project" value="UniProtKB-KW"/>
</dbReference>
<keyword evidence="2" id="KW-0732">Signal</keyword>
<proteinExistence type="predicted"/>
<dbReference type="Pfam" id="PF15979">
    <property type="entry name" value="Glyco_hydro_115"/>
    <property type="match status" value="1"/>
</dbReference>
<dbReference type="RefSeq" id="WP_119666044.1">
    <property type="nucleotide sequence ID" value="NZ_QXED01000001.1"/>
</dbReference>
<dbReference type="GO" id="GO:0005975">
    <property type="term" value="P:carbohydrate metabolic process"/>
    <property type="evidence" value="ECO:0007669"/>
    <property type="project" value="UniProtKB-ARBA"/>
</dbReference>
<dbReference type="OrthoDB" id="8727830at2"/>
<dbReference type="InterPro" id="IPR042301">
    <property type="entry name" value="GH115_sf"/>
</dbReference>
<dbReference type="InterPro" id="IPR029018">
    <property type="entry name" value="Hex-like_dom2"/>
</dbReference>
<evidence type="ECO:0008006" key="5">
    <source>
        <dbReference type="Google" id="ProtNLM"/>
    </source>
</evidence>
<dbReference type="PANTHER" id="PTHR37842">
    <property type="match status" value="1"/>
</dbReference>
<feature type="signal peptide" evidence="2">
    <location>
        <begin position="1"/>
        <end position="22"/>
    </location>
</feature>
<evidence type="ECO:0000256" key="2">
    <source>
        <dbReference type="SAM" id="SignalP"/>
    </source>
</evidence>
<dbReference type="InterPro" id="IPR031924">
    <property type="entry name" value="GH115"/>
</dbReference>
<gene>
    <name evidence="3" type="ORF">DYU11_02450</name>
</gene>
<evidence type="ECO:0000313" key="4">
    <source>
        <dbReference type="Proteomes" id="UP000283523"/>
    </source>
</evidence>
<dbReference type="PANTHER" id="PTHR37842:SF2">
    <property type="entry name" value="GYLCOSYL HYDROLASE 115 C-TERMINAL DOMAIN-CONTAINING PROTEIN"/>
    <property type="match status" value="1"/>
</dbReference>